<evidence type="ECO:0000313" key="13">
    <source>
        <dbReference type="EMBL" id="ABP81578.1"/>
    </source>
</evidence>
<dbReference type="SUPFAM" id="SSF74653">
    <property type="entry name" value="TolA/TonB C-terminal domain"/>
    <property type="match status" value="1"/>
</dbReference>
<dbReference type="PANTHER" id="PTHR33446:SF11">
    <property type="entry name" value="TONB3"/>
    <property type="match status" value="1"/>
</dbReference>
<evidence type="ECO:0000256" key="4">
    <source>
        <dbReference type="ARBA" id="ARBA00022475"/>
    </source>
</evidence>
<sequence>MRRRAQSRQTARHFEPTRHAMNAAIRHPAPETTRVRPADRLGFTLFLAAALHLALILGLGFTLSEPKQISKTLEITLSTFKSEEKPKDADFLAQDNQQGSGTLEHKASPKTTEQAPFQDTEVRKVTPPAAPPPSTRPEPAKTVVTTRSPQQQKAEVKQQTQPQPEPQSAPAFDSSQLSAEIASLEAELAKDVERYAKRPRVSRQNSAATMRDISAWYRDEWRKKVERIGNLNYPDEARRQQIYGSLRMLVTINRDGTVQELRVIESSGQPVLDDAALRIVRLAAPFAPFTGELAQKYDQVEIIRTWRFERGDRLSSR</sequence>
<dbReference type="GO" id="GO:0055085">
    <property type="term" value="P:transmembrane transport"/>
    <property type="evidence" value="ECO:0007669"/>
    <property type="project" value="InterPro"/>
</dbReference>
<evidence type="ECO:0000256" key="2">
    <source>
        <dbReference type="ARBA" id="ARBA00006555"/>
    </source>
</evidence>
<dbReference type="GO" id="GO:0015031">
    <property type="term" value="P:protein transport"/>
    <property type="evidence" value="ECO:0007669"/>
    <property type="project" value="UniProtKB-KW"/>
</dbReference>
<keyword evidence="4" id="KW-1003">Cell membrane</keyword>
<dbReference type="EMBL" id="CP000304">
    <property type="protein sequence ID" value="ABP81578.1"/>
    <property type="molecule type" value="Genomic_DNA"/>
</dbReference>
<evidence type="ECO:0000259" key="12">
    <source>
        <dbReference type="PROSITE" id="PS52015"/>
    </source>
</evidence>
<protein>
    <submittedName>
        <fullName evidence="13">TonB protein, C-terminal domain</fullName>
    </submittedName>
</protein>
<evidence type="ECO:0000256" key="11">
    <source>
        <dbReference type="SAM" id="Phobius"/>
    </source>
</evidence>
<dbReference type="GO" id="GO:0031992">
    <property type="term" value="F:energy transducer activity"/>
    <property type="evidence" value="ECO:0007669"/>
    <property type="project" value="TreeGrafter"/>
</dbReference>
<feature type="compositionally biased region" description="Low complexity" evidence="10">
    <location>
        <begin position="149"/>
        <end position="162"/>
    </location>
</feature>
<dbReference type="GO" id="GO:0098797">
    <property type="term" value="C:plasma membrane protein complex"/>
    <property type="evidence" value="ECO:0007669"/>
    <property type="project" value="TreeGrafter"/>
</dbReference>
<dbReference type="PROSITE" id="PS52015">
    <property type="entry name" value="TONB_CTD"/>
    <property type="match status" value="1"/>
</dbReference>
<dbReference type="KEGG" id="psa:PST_3955"/>
<evidence type="ECO:0000256" key="3">
    <source>
        <dbReference type="ARBA" id="ARBA00022448"/>
    </source>
</evidence>
<feature type="region of interest" description="Disordered" evidence="10">
    <location>
        <begin position="95"/>
        <end position="175"/>
    </location>
</feature>
<keyword evidence="5" id="KW-0997">Cell inner membrane</keyword>
<dbReference type="NCBIfam" id="TIGR01352">
    <property type="entry name" value="tonB_Cterm"/>
    <property type="match status" value="1"/>
</dbReference>
<keyword evidence="7" id="KW-0653">Protein transport</keyword>
<feature type="domain" description="TonB C-terminal" evidence="12">
    <location>
        <begin position="218"/>
        <end position="315"/>
    </location>
</feature>
<gene>
    <name evidence="13" type="ordered locus">PST_3955</name>
</gene>
<evidence type="ECO:0000256" key="5">
    <source>
        <dbReference type="ARBA" id="ARBA00022519"/>
    </source>
</evidence>
<comment type="similarity">
    <text evidence="2">Belongs to the TonB family.</text>
</comment>
<reference evidence="13 14" key="1">
    <citation type="journal article" date="2008" name="Proc. Natl. Acad. Sci. U.S.A.">
        <title>Nitrogen fixation island and rhizosphere competence traits in the genome of root-associated Pseudomonas stutzeri A1501.</title>
        <authorList>
            <person name="Yan Y."/>
            <person name="Yang J."/>
            <person name="Dou Y."/>
            <person name="Chen M."/>
            <person name="Ping S."/>
            <person name="Peng J."/>
            <person name="Lu W."/>
            <person name="Zhang W."/>
            <person name="Yao Z."/>
            <person name="Li H."/>
            <person name="Liu W."/>
            <person name="He S."/>
            <person name="Geng L."/>
            <person name="Zhang X."/>
            <person name="Yang F."/>
            <person name="Yu H."/>
            <person name="Zhan Y."/>
            <person name="Li D."/>
            <person name="Lin Z."/>
            <person name="Wang Y."/>
            <person name="Elmerich C."/>
            <person name="Lin M."/>
            <person name="Jin Q."/>
        </authorList>
    </citation>
    <scope>NUCLEOTIDE SEQUENCE [LARGE SCALE GENOMIC DNA]</scope>
    <source>
        <strain evidence="13 14">A1501</strain>
    </source>
</reference>
<feature type="transmembrane region" description="Helical" evidence="11">
    <location>
        <begin position="41"/>
        <end position="63"/>
    </location>
</feature>
<evidence type="ECO:0000313" key="14">
    <source>
        <dbReference type="Proteomes" id="UP000000233"/>
    </source>
</evidence>
<keyword evidence="3" id="KW-0813">Transport</keyword>
<dbReference type="Gene3D" id="3.30.1150.10">
    <property type="match status" value="1"/>
</dbReference>
<dbReference type="InterPro" id="IPR006260">
    <property type="entry name" value="TonB/TolA_C"/>
</dbReference>
<dbReference type="InterPro" id="IPR037682">
    <property type="entry name" value="TonB_C"/>
</dbReference>
<evidence type="ECO:0000256" key="1">
    <source>
        <dbReference type="ARBA" id="ARBA00004383"/>
    </source>
</evidence>
<keyword evidence="8 11" id="KW-1133">Transmembrane helix</keyword>
<proteinExistence type="inferred from homology"/>
<dbReference type="AlphaFoldDB" id="A4VRH7"/>
<dbReference type="Pfam" id="PF03544">
    <property type="entry name" value="TonB_C"/>
    <property type="match status" value="1"/>
</dbReference>
<evidence type="ECO:0000256" key="6">
    <source>
        <dbReference type="ARBA" id="ARBA00022692"/>
    </source>
</evidence>
<organism evidence="13 14">
    <name type="scientific">Stutzerimonas stutzeri (strain A1501)</name>
    <name type="common">Pseudomonas stutzeri</name>
    <dbReference type="NCBI Taxonomy" id="379731"/>
    <lineage>
        <taxon>Bacteria</taxon>
        <taxon>Pseudomonadati</taxon>
        <taxon>Pseudomonadota</taxon>
        <taxon>Gammaproteobacteria</taxon>
        <taxon>Pseudomonadales</taxon>
        <taxon>Pseudomonadaceae</taxon>
        <taxon>Stutzerimonas</taxon>
    </lineage>
</organism>
<dbReference type="eggNOG" id="COG0810">
    <property type="taxonomic scope" value="Bacteria"/>
</dbReference>
<evidence type="ECO:0000256" key="10">
    <source>
        <dbReference type="SAM" id="MobiDB-lite"/>
    </source>
</evidence>
<accession>A4VRH7</accession>
<name>A4VRH7_STUS1</name>
<comment type="subcellular location">
    <subcellularLocation>
        <location evidence="1">Cell inner membrane</location>
        <topology evidence="1">Single-pass membrane protein</topology>
        <orientation evidence="1">Periplasmic side</orientation>
    </subcellularLocation>
</comment>
<dbReference type="InterPro" id="IPR051045">
    <property type="entry name" value="TonB-dependent_transducer"/>
</dbReference>
<dbReference type="Proteomes" id="UP000000233">
    <property type="component" value="Chromosome"/>
</dbReference>
<keyword evidence="6 11" id="KW-0812">Transmembrane</keyword>
<dbReference type="PANTHER" id="PTHR33446">
    <property type="entry name" value="PROTEIN TONB-RELATED"/>
    <property type="match status" value="1"/>
</dbReference>
<dbReference type="HOGENOM" id="CLU_052089_0_0_6"/>
<evidence type="ECO:0000256" key="9">
    <source>
        <dbReference type="ARBA" id="ARBA00023136"/>
    </source>
</evidence>
<keyword evidence="14" id="KW-1185">Reference proteome</keyword>
<evidence type="ECO:0000256" key="8">
    <source>
        <dbReference type="ARBA" id="ARBA00022989"/>
    </source>
</evidence>
<evidence type="ECO:0000256" key="7">
    <source>
        <dbReference type="ARBA" id="ARBA00022927"/>
    </source>
</evidence>
<keyword evidence="9 11" id="KW-0472">Membrane</keyword>